<feature type="compositionally biased region" description="Low complexity" evidence="1">
    <location>
        <begin position="13"/>
        <end position="22"/>
    </location>
</feature>
<feature type="compositionally biased region" description="Basic and acidic residues" evidence="1">
    <location>
        <begin position="38"/>
        <end position="50"/>
    </location>
</feature>
<feature type="region of interest" description="Disordered" evidence="1">
    <location>
        <begin position="106"/>
        <end position="142"/>
    </location>
</feature>
<feature type="compositionally biased region" description="Low complexity" evidence="1">
    <location>
        <begin position="122"/>
        <end position="142"/>
    </location>
</feature>
<dbReference type="AlphaFoldDB" id="A0AA38LUB4"/>
<protein>
    <submittedName>
        <fullName evidence="2">Uncharacterized protein</fullName>
    </submittedName>
</protein>
<evidence type="ECO:0000313" key="3">
    <source>
        <dbReference type="Proteomes" id="UP001164286"/>
    </source>
</evidence>
<feature type="region of interest" description="Disordered" evidence="1">
    <location>
        <begin position="1"/>
        <end position="68"/>
    </location>
</feature>
<feature type="compositionally biased region" description="Low complexity" evidence="1">
    <location>
        <begin position="56"/>
        <end position="68"/>
    </location>
</feature>
<comment type="caution">
    <text evidence="2">The sequence shown here is derived from an EMBL/GenBank/DDBJ whole genome shotgun (WGS) entry which is preliminary data.</text>
</comment>
<evidence type="ECO:0000313" key="2">
    <source>
        <dbReference type="EMBL" id="KAI9633631.1"/>
    </source>
</evidence>
<dbReference type="EMBL" id="JAKWFO010000008">
    <property type="protein sequence ID" value="KAI9633631.1"/>
    <property type="molecule type" value="Genomic_DNA"/>
</dbReference>
<name>A0AA38LUB4_9TREE</name>
<accession>A0AA38LUB4</accession>
<evidence type="ECO:0000256" key="1">
    <source>
        <dbReference type="SAM" id="MobiDB-lite"/>
    </source>
</evidence>
<reference evidence="2" key="1">
    <citation type="journal article" date="2022" name="G3 (Bethesda)">
        <title>High quality genome of the basidiomycete yeast Dioszegia hungarica PDD-24b-2 isolated from cloud water.</title>
        <authorList>
            <person name="Jarrige D."/>
            <person name="Haridas S."/>
            <person name="Bleykasten-Grosshans C."/>
            <person name="Joly M."/>
            <person name="Nadalig T."/>
            <person name="Sancelme M."/>
            <person name="Vuilleumier S."/>
            <person name="Grigoriev I.V."/>
            <person name="Amato P."/>
            <person name="Bringel F."/>
        </authorList>
    </citation>
    <scope>NUCLEOTIDE SEQUENCE</scope>
    <source>
        <strain evidence="2">PDD-24b-2</strain>
    </source>
</reference>
<organism evidence="2 3">
    <name type="scientific">Dioszegia hungarica</name>
    <dbReference type="NCBI Taxonomy" id="4972"/>
    <lineage>
        <taxon>Eukaryota</taxon>
        <taxon>Fungi</taxon>
        <taxon>Dikarya</taxon>
        <taxon>Basidiomycota</taxon>
        <taxon>Agaricomycotina</taxon>
        <taxon>Tremellomycetes</taxon>
        <taxon>Tremellales</taxon>
        <taxon>Bulleribasidiaceae</taxon>
        <taxon>Dioszegia</taxon>
    </lineage>
</organism>
<dbReference type="Proteomes" id="UP001164286">
    <property type="component" value="Unassembled WGS sequence"/>
</dbReference>
<keyword evidence="3" id="KW-1185">Reference proteome</keyword>
<dbReference type="GeneID" id="77729235"/>
<sequence>MPKHLPAFKHLLSSSNSNQRSSGKPEKSVNQLIAASRSGEHQTGGRDLPPHPHVAVGPSSVSRGSPRVVPDADELLVMVACGMSGEAPVHPAELLRRSELARRQAARSVAGPVPPPSWRANAVASSSKPQSTSTASSAPSCSAVTKGDLIAAQAMFERTPTQSPGLGSSRLVEHCLTAVLRHLESTEVIYEEVGEGTKAGTESRGMTIGEAMREQVGYLEPHLKIALLDLASIRPESSGPRLSDRSIRAIVHRPTFEWDEPDGMEEQISGAISDPEDWADSTSAPPDLHYLPLVLQPNPLPILRELSSFPALSLSSLNLAYSTIKELEKLVGVLPAGLRELGMVGIRLAGSEGKASEDDPWRRGLAAMGRRMIVLRVLDLSFPSMPILPAALSGLIHPGNARLPSLVALGLRGVIPQAGSTADTVGLAFSYRTILSSLRSPQRKRWVEVILE</sequence>
<gene>
    <name evidence="2" type="ORF">MKK02DRAFT_38289</name>
</gene>
<dbReference type="RefSeq" id="XP_052943408.1">
    <property type="nucleotide sequence ID" value="XM_053090030.1"/>
</dbReference>
<proteinExistence type="predicted"/>